<protein>
    <submittedName>
        <fullName evidence="3">Uncharacterized protein</fullName>
    </submittedName>
</protein>
<feature type="transmembrane region" description="Helical" evidence="2">
    <location>
        <begin position="121"/>
        <end position="141"/>
    </location>
</feature>
<proteinExistence type="predicted"/>
<feature type="transmembrane region" description="Helical" evidence="2">
    <location>
        <begin position="169"/>
        <end position="187"/>
    </location>
</feature>
<gene>
    <name evidence="3" type="ORF">JdFRA1000001_19c</name>
</gene>
<name>A0A1S5Y2Z0_9VIRU</name>
<feature type="region of interest" description="Disordered" evidence="1">
    <location>
        <begin position="346"/>
        <end position="389"/>
    </location>
</feature>
<sequence length="389" mass="43269">MRLDVIVPILLSMPIGLVVYILLTKNIRAHLRTWADKIAFFFWPFGPTRMLVIQELDGDVNIYYDYEYEEVQSKDKVLIKTVDGQQYVTETPPSQASVAISLFDAKGPAGYFSPFAVAWRWIVAASIAWYMFYYALIVSWIPPIEIAEVKIGLETLRIAIQMPLDPWEAMLSTTIFFVALTWMFVNIQRMNDRTILYSWYHAKGINPPHISIVPSPTMSSIGLLDYLEKLGRDIRIIVPKDSAEIVKKALDEVKDKTGSKSLAAVILAKLALAKIWRQTIAKILREQFDVFKAGETSAAVRLSTQPLSKKVLPYIVLSLVIGLVIGYALGNAYGFGVAPAPEQNQTQPANFYPGNQTIPAAPGGESNQTVVEPSQPPPPPQAEVITVVG</sequence>
<feature type="transmembrane region" description="Helical" evidence="2">
    <location>
        <begin position="311"/>
        <end position="329"/>
    </location>
</feature>
<keyword evidence="2" id="KW-0812">Transmembrane</keyword>
<keyword evidence="2" id="KW-0472">Membrane</keyword>
<keyword evidence="2" id="KW-1133">Transmembrane helix</keyword>
<feature type="compositionally biased region" description="Polar residues" evidence="1">
    <location>
        <begin position="346"/>
        <end position="358"/>
    </location>
</feature>
<dbReference type="EMBL" id="KY229234">
    <property type="protein sequence ID" value="AQQ75452.1"/>
    <property type="molecule type" value="Genomic_DNA"/>
</dbReference>
<reference evidence="3" key="1">
    <citation type="journal article" date="2017" name="MBio">
        <title>Viruses in the Oceanic Basement.</title>
        <authorList>
            <person name="Nigro O.D."/>
            <person name="Jungbluth S.P."/>
            <person name="Steward G.F."/>
            <person name="Rappe M.S."/>
        </authorList>
    </citation>
    <scope>NUCLEOTIDE SEQUENCE</scope>
    <source>
        <strain evidence="3">JdFRA1000001</strain>
    </source>
</reference>
<feature type="transmembrane region" description="Helical" evidence="2">
    <location>
        <begin position="6"/>
        <end position="23"/>
    </location>
</feature>
<organism evidence="3">
    <name type="scientific">uncultured archaeal virus</name>
    <dbReference type="NCBI Taxonomy" id="1960247"/>
    <lineage>
        <taxon>Viruses</taxon>
        <taxon>environmental samples</taxon>
    </lineage>
</organism>
<accession>A0A1S5Y2Z0</accession>
<evidence type="ECO:0000313" key="3">
    <source>
        <dbReference type="EMBL" id="AQQ75452.1"/>
    </source>
</evidence>
<evidence type="ECO:0000256" key="1">
    <source>
        <dbReference type="SAM" id="MobiDB-lite"/>
    </source>
</evidence>
<evidence type="ECO:0000256" key="2">
    <source>
        <dbReference type="SAM" id="Phobius"/>
    </source>
</evidence>